<gene>
    <name evidence="2" type="ORF">B0H15DRAFT_950486</name>
</gene>
<keyword evidence="3" id="KW-1185">Reference proteome</keyword>
<feature type="region of interest" description="Disordered" evidence="1">
    <location>
        <begin position="86"/>
        <end position="106"/>
    </location>
</feature>
<dbReference type="EMBL" id="JARJCN010000031">
    <property type="protein sequence ID" value="KAJ7086377.1"/>
    <property type="molecule type" value="Genomic_DNA"/>
</dbReference>
<reference evidence="2" key="1">
    <citation type="submission" date="2023-03" db="EMBL/GenBank/DDBJ databases">
        <title>Massive genome expansion in bonnet fungi (Mycena s.s.) driven by repeated elements and novel gene families across ecological guilds.</title>
        <authorList>
            <consortium name="Lawrence Berkeley National Laboratory"/>
            <person name="Harder C.B."/>
            <person name="Miyauchi S."/>
            <person name="Viragh M."/>
            <person name="Kuo A."/>
            <person name="Thoen E."/>
            <person name="Andreopoulos B."/>
            <person name="Lu D."/>
            <person name="Skrede I."/>
            <person name="Drula E."/>
            <person name="Henrissat B."/>
            <person name="Morin E."/>
            <person name="Kohler A."/>
            <person name="Barry K."/>
            <person name="LaButti K."/>
            <person name="Morin E."/>
            <person name="Salamov A."/>
            <person name="Lipzen A."/>
            <person name="Mereny Z."/>
            <person name="Hegedus B."/>
            <person name="Baldrian P."/>
            <person name="Stursova M."/>
            <person name="Weitz H."/>
            <person name="Taylor A."/>
            <person name="Grigoriev I.V."/>
            <person name="Nagy L.G."/>
            <person name="Martin F."/>
            <person name="Kauserud H."/>
        </authorList>
    </citation>
    <scope>NUCLEOTIDE SEQUENCE</scope>
    <source>
        <strain evidence="2">CBHHK173m</strain>
    </source>
</reference>
<sequence>MSTNDQPNNQDRPRLTLGTPSNTGYPTFPFIFKFIYLVVVEYQLRGSRHFSFTLPPVPPSSMSPPQFQLLWLWNYIHIVPRQTEDAPRARLHLTNTESPLDPDNAL</sequence>
<dbReference type="Proteomes" id="UP001222325">
    <property type="component" value="Unassembled WGS sequence"/>
</dbReference>
<feature type="region of interest" description="Disordered" evidence="1">
    <location>
        <begin position="1"/>
        <end position="23"/>
    </location>
</feature>
<evidence type="ECO:0000313" key="2">
    <source>
        <dbReference type="EMBL" id="KAJ7086377.1"/>
    </source>
</evidence>
<protein>
    <submittedName>
        <fullName evidence="2">Uncharacterized protein</fullName>
    </submittedName>
</protein>
<name>A0AAD6U6M2_9AGAR</name>
<feature type="compositionally biased region" description="Polar residues" evidence="1">
    <location>
        <begin position="1"/>
        <end position="10"/>
    </location>
</feature>
<dbReference type="AlphaFoldDB" id="A0AAD6U6M2"/>
<proteinExistence type="predicted"/>
<accession>A0AAD6U6M2</accession>
<organism evidence="2 3">
    <name type="scientific">Mycena belliarum</name>
    <dbReference type="NCBI Taxonomy" id="1033014"/>
    <lineage>
        <taxon>Eukaryota</taxon>
        <taxon>Fungi</taxon>
        <taxon>Dikarya</taxon>
        <taxon>Basidiomycota</taxon>
        <taxon>Agaricomycotina</taxon>
        <taxon>Agaricomycetes</taxon>
        <taxon>Agaricomycetidae</taxon>
        <taxon>Agaricales</taxon>
        <taxon>Marasmiineae</taxon>
        <taxon>Mycenaceae</taxon>
        <taxon>Mycena</taxon>
    </lineage>
</organism>
<evidence type="ECO:0000256" key="1">
    <source>
        <dbReference type="SAM" id="MobiDB-lite"/>
    </source>
</evidence>
<comment type="caution">
    <text evidence="2">The sequence shown here is derived from an EMBL/GenBank/DDBJ whole genome shotgun (WGS) entry which is preliminary data.</text>
</comment>
<evidence type="ECO:0000313" key="3">
    <source>
        <dbReference type="Proteomes" id="UP001222325"/>
    </source>
</evidence>